<dbReference type="Proteomes" id="UP000549616">
    <property type="component" value="Unassembled WGS sequence"/>
</dbReference>
<sequence length="51" mass="5559">MRLDNIIGNHSQCPSRRTSAPRVGPETPILKQAPPRHACRGLWSDPAPDGT</sequence>
<reference evidence="2 3" key="1">
    <citation type="submission" date="2020-07" db="EMBL/GenBank/DDBJ databases">
        <title>Sequencing the genomes of 1000 actinobacteria strains.</title>
        <authorList>
            <person name="Klenk H.-P."/>
        </authorList>
    </citation>
    <scope>NUCLEOTIDE SEQUENCE [LARGE SCALE GENOMIC DNA]</scope>
    <source>
        <strain evidence="2 3">DSM 104006</strain>
    </source>
</reference>
<organism evidence="2 3">
    <name type="scientific">Amycolatopsis endophytica</name>
    <dbReference type="NCBI Taxonomy" id="860233"/>
    <lineage>
        <taxon>Bacteria</taxon>
        <taxon>Bacillati</taxon>
        <taxon>Actinomycetota</taxon>
        <taxon>Actinomycetes</taxon>
        <taxon>Pseudonocardiales</taxon>
        <taxon>Pseudonocardiaceae</taxon>
        <taxon>Amycolatopsis</taxon>
    </lineage>
</organism>
<comment type="caution">
    <text evidence="2">The sequence shown here is derived from an EMBL/GenBank/DDBJ whole genome shotgun (WGS) entry which is preliminary data.</text>
</comment>
<evidence type="ECO:0000313" key="3">
    <source>
        <dbReference type="Proteomes" id="UP000549616"/>
    </source>
</evidence>
<feature type="compositionally biased region" description="Polar residues" evidence="1">
    <location>
        <begin position="8"/>
        <end position="18"/>
    </location>
</feature>
<feature type="region of interest" description="Disordered" evidence="1">
    <location>
        <begin position="1"/>
        <end position="51"/>
    </location>
</feature>
<keyword evidence="3" id="KW-1185">Reference proteome</keyword>
<protein>
    <submittedName>
        <fullName evidence="2">Uncharacterized protein</fullName>
    </submittedName>
</protein>
<dbReference type="EMBL" id="JACCFK010000002">
    <property type="protein sequence ID" value="NYI92973.1"/>
    <property type="molecule type" value="Genomic_DNA"/>
</dbReference>
<name>A0A853BC71_9PSEU</name>
<proteinExistence type="predicted"/>
<accession>A0A853BC71</accession>
<evidence type="ECO:0000313" key="2">
    <source>
        <dbReference type="EMBL" id="NYI92973.1"/>
    </source>
</evidence>
<gene>
    <name evidence="2" type="ORF">HNR02_006348</name>
</gene>
<evidence type="ECO:0000256" key="1">
    <source>
        <dbReference type="SAM" id="MobiDB-lite"/>
    </source>
</evidence>
<dbReference type="AlphaFoldDB" id="A0A853BC71"/>